<reference evidence="8 9" key="1">
    <citation type="journal article" date="2018" name="Front. Plant Sci.">
        <title>Red Clover (Trifolium pratense) and Zigzag Clover (T. medium) - A Picture of Genomic Similarities and Differences.</title>
        <authorList>
            <person name="Dluhosova J."/>
            <person name="Istvanek J."/>
            <person name="Nedelnik J."/>
            <person name="Repkova J."/>
        </authorList>
    </citation>
    <scope>NUCLEOTIDE SEQUENCE [LARGE SCALE GENOMIC DNA]</scope>
    <source>
        <strain evidence="9">cv. 10/8</strain>
        <tissue evidence="8">Leaf</tissue>
    </source>
</reference>
<dbReference type="InterPro" id="IPR005150">
    <property type="entry name" value="Cellulose_synth"/>
</dbReference>
<dbReference type="GO" id="GO:0016020">
    <property type="term" value="C:membrane"/>
    <property type="evidence" value="ECO:0007669"/>
    <property type="project" value="InterPro"/>
</dbReference>
<evidence type="ECO:0000256" key="3">
    <source>
        <dbReference type="ARBA" id="ARBA00022679"/>
    </source>
</evidence>
<proteinExistence type="predicted"/>
<dbReference type="EMBL" id="LXQA010090927">
    <property type="protein sequence ID" value="MCI14086.1"/>
    <property type="molecule type" value="Genomic_DNA"/>
</dbReference>
<comment type="caution">
    <text evidence="8">The sequence shown here is derived from an EMBL/GenBank/DDBJ whole genome shotgun (WGS) entry which is preliminary data.</text>
</comment>
<dbReference type="GO" id="GO:0016760">
    <property type="term" value="F:cellulose synthase (UDP-forming) activity"/>
    <property type="evidence" value="ECO:0007669"/>
    <property type="project" value="InterPro"/>
</dbReference>
<evidence type="ECO:0000313" key="8">
    <source>
        <dbReference type="EMBL" id="MCI14086.1"/>
    </source>
</evidence>
<keyword evidence="5" id="KW-1133">Transmembrane helix</keyword>
<evidence type="ECO:0000256" key="1">
    <source>
        <dbReference type="ARBA" id="ARBA00004127"/>
    </source>
</evidence>
<keyword evidence="6" id="KW-0472">Membrane</keyword>
<name>A0A392PRZ1_9FABA</name>
<dbReference type="Pfam" id="PF03552">
    <property type="entry name" value="Cellulose_synt"/>
    <property type="match status" value="1"/>
</dbReference>
<dbReference type="GO" id="GO:0030244">
    <property type="term" value="P:cellulose biosynthetic process"/>
    <property type="evidence" value="ECO:0007669"/>
    <property type="project" value="InterPro"/>
</dbReference>
<evidence type="ECO:0000256" key="4">
    <source>
        <dbReference type="ARBA" id="ARBA00022692"/>
    </source>
</evidence>
<dbReference type="AlphaFoldDB" id="A0A392PRZ1"/>
<accession>A0A392PRZ1</accession>
<dbReference type="PANTHER" id="PTHR13301">
    <property type="entry name" value="X-BOX TRANSCRIPTION FACTOR-RELATED"/>
    <property type="match status" value="1"/>
</dbReference>
<dbReference type="Gene3D" id="3.90.550.10">
    <property type="entry name" value="Spore Coat Polysaccharide Biosynthesis Protein SpsA, Chain A"/>
    <property type="match status" value="1"/>
</dbReference>
<dbReference type="GO" id="GO:0012505">
    <property type="term" value="C:endomembrane system"/>
    <property type="evidence" value="ECO:0007669"/>
    <property type="project" value="UniProtKB-SubCell"/>
</dbReference>
<dbReference type="Proteomes" id="UP000265520">
    <property type="component" value="Unassembled WGS sequence"/>
</dbReference>
<organism evidence="8 9">
    <name type="scientific">Trifolium medium</name>
    <dbReference type="NCBI Taxonomy" id="97028"/>
    <lineage>
        <taxon>Eukaryota</taxon>
        <taxon>Viridiplantae</taxon>
        <taxon>Streptophyta</taxon>
        <taxon>Embryophyta</taxon>
        <taxon>Tracheophyta</taxon>
        <taxon>Spermatophyta</taxon>
        <taxon>Magnoliopsida</taxon>
        <taxon>eudicotyledons</taxon>
        <taxon>Gunneridae</taxon>
        <taxon>Pentapetalae</taxon>
        <taxon>rosids</taxon>
        <taxon>fabids</taxon>
        <taxon>Fabales</taxon>
        <taxon>Fabaceae</taxon>
        <taxon>Papilionoideae</taxon>
        <taxon>50 kb inversion clade</taxon>
        <taxon>NPAAA clade</taxon>
        <taxon>Hologalegina</taxon>
        <taxon>IRL clade</taxon>
        <taxon>Trifolieae</taxon>
        <taxon>Trifolium</taxon>
    </lineage>
</organism>
<evidence type="ECO:0000313" key="9">
    <source>
        <dbReference type="Proteomes" id="UP000265520"/>
    </source>
</evidence>
<evidence type="ECO:0000256" key="2">
    <source>
        <dbReference type="ARBA" id="ARBA00022676"/>
    </source>
</evidence>
<feature type="non-terminal residue" evidence="8">
    <location>
        <position position="138"/>
    </location>
</feature>
<keyword evidence="7" id="KW-0961">Cell wall biogenesis/degradation</keyword>
<protein>
    <submittedName>
        <fullName evidence="8">Cellulose synthase-like protein G2-like</fullName>
    </submittedName>
</protein>
<keyword evidence="9" id="KW-1185">Reference proteome</keyword>
<keyword evidence="2" id="KW-0328">Glycosyltransferase</keyword>
<evidence type="ECO:0000256" key="5">
    <source>
        <dbReference type="ARBA" id="ARBA00022989"/>
    </source>
</evidence>
<comment type="subcellular location">
    <subcellularLocation>
        <location evidence="1">Endomembrane system</location>
        <topology evidence="1">Multi-pass membrane protein</topology>
    </subcellularLocation>
</comment>
<evidence type="ECO:0000256" key="6">
    <source>
        <dbReference type="ARBA" id="ARBA00023136"/>
    </source>
</evidence>
<keyword evidence="4" id="KW-0812">Transmembrane</keyword>
<evidence type="ECO:0000256" key="7">
    <source>
        <dbReference type="ARBA" id="ARBA00023316"/>
    </source>
</evidence>
<keyword evidence="3" id="KW-0808">Transferase</keyword>
<sequence>MSNSPYILVLDCDMFCNDPTSARYAMCFHLDPKISSSLAFVQFPQKFHNISKNDIYDSQLRSLFTVQWQGMDGLKGPVMSGGTDMLQLPEYFGSSNEFVKSLAQNYTSALFSGQNTLHQETHLLASCRYEIGTKWGQD</sequence>
<dbReference type="InterPro" id="IPR029044">
    <property type="entry name" value="Nucleotide-diphossugar_trans"/>
</dbReference>
<dbReference type="GO" id="GO:0071555">
    <property type="term" value="P:cell wall organization"/>
    <property type="evidence" value="ECO:0007669"/>
    <property type="project" value="UniProtKB-KW"/>
</dbReference>